<dbReference type="Proteomes" id="UP000887565">
    <property type="component" value="Unplaced"/>
</dbReference>
<keyword evidence="1" id="KW-1185">Reference proteome</keyword>
<evidence type="ECO:0000313" key="1">
    <source>
        <dbReference type="Proteomes" id="UP000887565"/>
    </source>
</evidence>
<sequence>MQPVGNEQVKEEDVFETNDEVWHYDNLEQYQPTRNPDGGLFTQYVNTFMKIKGYRCLHILKIDTRMLFNSTKNALNGKQETLKMFRLDKEKILVESMILIQNGCCSNSSSYATMGAPINENSMPIDMEAATRHHILKIVEVRHYKLTYFKLNFKFKTPIIIKLHFKKQKFHSLMDTSNFLIVKNQGNCTGWKETYTSLLNTKEDVPAKLEAVLKPCNTKQCKMPDSTYFDSCVEAQSNLSMEWMQVLPQMPGKVSTLSSNCG</sequence>
<protein>
    <submittedName>
        <fullName evidence="2">Vitellogenin</fullName>
    </submittedName>
</protein>
<name>A0A915KBQ3_ROMCU</name>
<reference evidence="2" key="1">
    <citation type="submission" date="2022-11" db="UniProtKB">
        <authorList>
            <consortium name="WormBaseParasite"/>
        </authorList>
    </citation>
    <scope>IDENTIFICATION</scope>
</reference>
<dbReference type="AlphaFoldDB" id="A0A915KBQ3"/>
<evidence type="ECO:0000313" key="2">
    <source>
        <dbReference type="WBParaSite" id="nRc.2.0.1.t36213-RA"/>
    </source>
</evidence>
<dbReference type="WBParaSite" id="nRc.2.0.1.t36213-RA">
    <property type="protein sequence ID" value="nRc.2.0.1.t36213-RA"/>
    <property type="gene ID" value="nRc.2.0.1.g36213"/>
</dbReference>
<proteinExistence type="predicted"/>
<organism evidence="1 2">
    <name type="scientific">Romanomermis culicivorax</name>
    <name type="common">Nematode worm</name>
    <dbReference type="NCBI Taxonomy" id="13658"/>
    <lineage>
        <taxon>Eukaryota</taxon>
        <taxon>Metazoa</taxon>
        <taxon>Ecdysozoa</taxon>
        <taxon>Nematoda</taxon>
        <taxon>Enoplea</taxon>
        <taxon>Dorylaimia</taxon>
        <taxon>Mermithida</taxon>
        <taxon>Mermithoidea</taxon>
        <taxon>Mermithidae</taxon>
        <taxon>Romanomermis</taxon>
    </lineage>
</organism>
<accession>A0A915KBQ3</accession>